<dbReference type="Gene3D" id="1.10.490.10">
    <property type="entry name" value="Globins"/>
    <property type="match status" value="1"/>
</dbReference>
<dbReference type="InterPro" id="IPR009050">
    <property type="entry name" value="Globin-like_sf"/>
</dbReference>
<name>A0ABT9QR22_9ACTN</name>
<dbReference type="RefSeq" id="WP_307566402.1">
    <property type="nucleotide sequence ID" value="NZ_JAUSQU010000001.1"/>
</dbReference>
<dbReference type="InterPro" id="IPR011008">
    <property type="entry name" value="Dimeric_a/b-barrel"/>
</dbReference>
<accession>A0ABT9QR22</accession>
<keyword evidence="7" id="KW-1185">Reference proteome</keyword>
<dbReference type="EMBL" id="JAUSQU010000001">
    <property type="protein sequence ID" value="MDP9848870.1"/>
    <property type="molecule type" value="Genomic_DNA"/>
</dbReference>
<keyword evidence="4" id="KW-0408">Iron</keyword>
<evidence type="ECO:0000313" key="7">
    <source>
        <dbReference type="Proteomes" id="UP001225356"/>
    </source>
</evidence>
<evidence type="ECO:0000313" key="6">
    <source>
        <dbReference type="EMBL" id="MDP9848870.1"/>
    </source>
</evidence>
<sequence length="271" mass="31049">MERHRAQKAGPPQKPEIHVTVEYIRYRIPEDRCDEFEAAYARAAACLRAAPQCVDYELARCEEEPSCHILRITWTSVHDHLEGFRKSENFTAFFAEIRPYVPYIEEMRHYRPTAVHGQGGSIPTLYEWAGGAEAFERLTERFYERVVTDDLLKALFGHMHPGHPRYVAMWLSEVFGGPSRYTDERGGYPHMLSQHLGRAIGEPQRRRWVSLLMDAADEVGLPGDPEFRAAFAGYIEWGTRLAVQNSQPDADPIQQAPVPRWGWGIAPPYLP</sequence>
<dbReference type="Gene3D" id="3.30.70.100">
    <property type="match status" value="1"/>
</dbReference>
<reference evidence="6 7" key="1">
    <citation type="submission" date="2023-07" db="EMBL/GenBank/DDBJ databases">
        <title>Sequencing the genomes of 1000 actinobacteria strains.</title>
        <authorList>
            <person name="Klenk H.-P."/>
        </authorList>
    </citation>
    <scope>NUCLEOTIDE SEQUENCE [LARGE SCALE GENOMIC DNA]</scope>
    <source>
        <strain evidence="6 7">DSM 46740</strain>
    </source>
</reference>
<keyword evidence="3" id="KW-0479">Metal-binding</keyword>
<organism evidence="6 7">
    <name type="scientific">Streptosporangium lutulentum</name>
    <dbReference type="NCBI Taxonomy" id="1461250"/>
    <lineage>
        <taxon>Bacteria</taxon>
        <taxon>Bacillati</taxon>
        <taxon>Actinomycetota</taxon>
        <taxon>Actinomycetes</taxon>
        <taxon>Streptosporangiales</taxon>
        <taxon>Streptosporangiaceae</taxon>
        <taxon>Streptosporangium</taxon>
    </lineage>
</organism>
<dbReference type="InterPro" id="IPR001486">
    <property type="entry name" value="Hemoglobin_trunc"/>
</dbReference>
<dbReference type="InterPro" id="IPR012292">
    <property type="entry name" value="Globin/Proto"/>
</dbReference>
<dbReference type="CDD" id="cd14775">
    <property type="entry name" value="TrHb2_O-like"/>
    <property type="match status" value="1"/>
</dbReference>
<evidence type="ECO:0000256" key="2">
    <source>
        <dbReference type="ARBA" id="ARBA00022617"/>
    </source>
</evidence>
<protein>
    <submittedName>
        <fullName evidence="6">Truncated hemoglobin YjbI/quinol monooxygenase YgiN</fullName>
    </submittedName>
</protein>
<dbReference type="Pfam" id="PF01152">
    <property type="entry name" value="Bac_globin"/>
    <property type="match status" value="1"/>
</dbReference>
<evidence type="ECO:0000256" key="4">
    <source>
        <dbReference type="ARBA" id="ARBA00023004"/>
    </source>
</evidence>
<keyword evidence="6" id="KW-0503">Monooxygenase</keyword>
<proteinExistence type="predicted"/>
<feature type="domain" description="ABM" evidence="5">
    <location>
        <begin position="23"/>
        <end position="95"/>
    </location>
</feature>
<dbReference type="GO" id="GO:0004497">
    <property type="term" value="F:monooxygenase activity"/>
    <property type="evidence" value="ECO:0007669"/>
    <property type="project" value="UniProtKB-KW"/>
</dbReference>
<dbReference type="SUPFAM" id="SSF54909">
    <property type="entry name" value="Dimeric alpha+beta barrel"/>
    <property type="match status" value="1"/>
</dbReference>
<dbReference type="Proteomes" id="UP001225356">
    <property type="component" value="Unassembled WGS sequence"/>
</dbReference>
<keyword evidence="2" id="KW-0349">Heme</keyword>
<comment type="caution">
    <text evidence="6">The sequence shown here is derived from an EMBL/GenBank/DDBJ whole genome shotgun (WGS) entry which is preliminary data.</text>
</comment>
<evidence type="ECO:0000256" key="3">
    <source>
        <dbReference type="ARBA" id="ARBA00022723"/>
    </source>
</evidence>
<dbReference type="SUPFAM" id="SSF46458">
    <property type="entry name" value="Globin-like"/>
    <property type="match status" value="1"/>
</dbReference>
<evidence type="ECO:0000256" key="1">
    <source>
        <dbReference type="ARBA" id="ARBA00022448"/>
    </source>
</evidence>
<keyword evidence="6" id="KW-0560">Oxidoreductase</keyword>
<dbReference type="Pfam" id="PF03992">
    <property type="entry name" value="ABM"/>
    <property type="match status" value="1"/>
</dbReference>
<evidence type="ECO:0000259" key="5">
    <source>
        <dbReference type="Pfam" id="PF03992"/>
    </source>
</evidence>
<gene>
    <name evidence="6" type="ORF">J2853_008081</name>
</gene>
<dbReference type="InterPro" id="IPR007138">
    <property type="entry name" value="ABM_dom"/>
</dbReference>
<keyword evidence="1" id="KW-0813">Transport</keyword>